<evidence type="ECO:0000313" key="5">
    <source>
        <dbReference type="Proteomes" id="UP000289152"/>
    </source>
</evidence>
<sequence>MVMINLNLLLPLIPLLSLVQASTHDPAHMRHRRQSQSLRHVRSDEGARMAPRDNMAHTQAHKLIKKNIKKRGVCRKKGEQAPALVAPSSSSSSIATSTWSTTSTSSYTPPATSSSTDTGGWTNPTDAAMEYAKGQHSTTSSTQDSWTSSTTSSQPAPSTGGGNGGGNSGNNGLLNVNDPTCGWCDSSDENPNGSEDWINCGLNGGGWNPPAVKVEELVSAELTSGGVFDACSAYFDIFTSVGNQYGLPPILLASIALQESSCNSGATGPNGEAGLMQLAQENWDGASNPWDVNWNINAGAKVFMQYYNSNNQNFFAAMGSYNGWKWGLTVGDVAATKAQHCSWQQNLDYLAQIANGWMQNKDGTKIGQYCELS</sequence>
<proteinExistence type="predicted"/>
<feature type="chain" id="PRO_5020639430" description="Transglycosylase SLT domain-containing protein" evidence="2">
    <location>
        <begin position="22"/>
        <end position="373"/>
    </location>
</feature>
<dbReference type="VEuPathDB" id="FungiDB:TREMEDRAFT_73180"/>
<evidence type="ECO:0000313" key="4">
    <source>
        <dbReference type="EMBL" id="RXK39172.1"/>
    </source>
</evidence>
<dbReference type="Gene3D" id="1.10.530.10">
    <property type="match status" value="1"/>
</dbReference>
<gene>
    <name evidence="4" type="ORF">M231_03529</name>
</gene>
<dbReference type="AlphaFoldDB" id="A0A4Q1BN98"/>
<dbReference type="Pfam" id="PF01464">
    <property type="entry name" value="SLT"/>
    <property type="match status" value="1"/>
</dbReference>
<reference evidence="4 5" key="1">
    <citation type="submission" date="2016-06" db="EMBL/GenBank/DDBJ databases">
        <title>Evolution of pathogenesis and genome organization in the Tremellales.</title>
        <authorList>
            <person name="Cuomo C."/>
            <person name="Litvintseva A."/>
            <person name="Heitman J."/>
            <person name="Chen Y."/>
            <person name="Sun S."/>
            <person name="Springer D."/>
            <person name="Dromer F."/>
            <person name="Young S."/>
            <person name="Zeng Q."/>
            <person name="Chapman S."/>
            <person name="Gujja S."/>
            <person name="Saif S."/>
            <person name="Birren B."/>
        </authorList>
    </citation>
    <scope>NUCLEOTIDE SEQUENCE [LARGE SCALE GENOMIC DNA]</scope>
    <source>
        <strain evidence="4 5">ATCC 28783</strain>
    </source>
</reference>
<accession>A0A4Q1BN98</accession>
<organism evidence="4 5">
    <name type="scientific">Tremella mesenterica</name>
    <name type="common">Jelly fungus</name>
    <dbReference type="NCBI Taxonomy" id="5217"/>
    <lineage>
        <taxon>Eukaryota</taxon>
        <taxon>Fungi</taxon>
        <taxon>Dikarya</taxon>
        <taxon>Basidiomycota</taxon>
        <taxon>Agaricomycotina</taxon>
        <taxon>Tremellomycetes</taxon>
        <taxon>Tremellales</taxon>
        <taxon>Tremellaceae</taxon>
        <taxon>Tremella</taxon>
    </lineage>
</organism>
<dbReference type="EMBL" id="SDIL01000035">
    <property type="protein sequence ID" value="RXK39172.1"/>
    <property type="molecule type" value="Genomic_DNA"/>
</dbReference>
<evidence type="ECO:0000259" key="3">
    <source>
        <dbReference type="Pfam" id="PF01464"/>
    </source>
</evidence>
<feature type="domain" description="Transglycosylase SLT" evidence="3">
    <location>
        <begin position="240"/>
        <end position="323"/>
    </location>
</feature>
<feature type="compositionally biased region" description="Gly residues" evidence="1">
    <location>
        <begin position="159"/>
        <end position="169"/>
    </location>
</feature>
<keyword evidence="5" id="KW-1185">Reference proteome</keyword>
<dbReference type="InterPro" id="IPR023346">
    <property type="entry name" value="Lysozyme-like_dom_sf"/>
</dbReference>
<evidence type="ECO:0000256" key="1">
    <source>
        <dbReference type="SAM" id="MobiDB-lite"/>
    </source>
</evidence>
<keyword evidence="2" id="KW-0732">Signal</keyword>
<feature type="region of interest" description="Disordered" evidence="1">
    <location>
        <begin position="29"/>
        <end position="57"/>
    </location>
</feature>
<feature type="compositionally biased region" description="Basic and acidic residues" evidence="1">
    <location>
        <begin position="41"/>
        <end position="55"/>
    </location>
</feature>
<feature type="compositionally biased region" description="Low complexity" evidence="1">
    <location>
        <begin position="86"/>
        <end position="118"/>
    </location>
</feature>
<dbReference type="Proteomes" id="UP000289152">
    <property type="component" value="Unassembled WGS sequence"/>
</dbReference>
<comment type="caution">
    <text evidence="4">The sequence shown here is derived from an EMBL/GenBank/DDBJ whole genome shotgun (WGS) entry which is preliminary data.</text>
</comment>
<dbReference type="SUPFAM" id="SSF53955">
    <property type="entry name" value="Lysozyme-like"/>
    <property type="match status" value="1"/>
</dbReference>
<feature type="signal peptide" evidence="2">
    <location>
        <begin position="1"/>
        <end position="21"/>
    </location>
</feature>
<name>A0A4Q1BN98_TREME</name>
<feature type="compositionally biased region" description="Low complexity" evidence="1">
    <location>
        <begin position="137"/>
        <end position="158"/>
    </location>
</feature>
<feature type="region of interest" description="Disordered" evidence="1">
    <location>
        <begin position="69"/>
        <end position="172"/>
    </location>
</feature>
<dbReference type="OrthoDB" id="2537480at2759"/>
<dbReference type="InParanoid" id="A0A4Q1BN98"/>
<protein>
    <recommendedName>
        <fullName evidence="3">Transglycosylase SLT domain-containing protein</fullName>
    </recommendedName>
</protein>
<dbReference type="InterPro" id="IPR008258">
    <property type="entry name" value="Transglycosylase_SLT_dom_1"/>
</dbReference>
<evidence type="ECO:0000256" key="2">
    <source>
        <dbReference type="SAM" id="SignalP"/>
    </source>
</evidence>